<evidence type="ECO:0000313" key="3">
    <source>
        <dbReference type="Proteomes" id="UP001157915"/>
    </source>
</evidence>
<evidence type="ECO:0000313" key="2">
    <source>
        <dbReference type="EMBL" id="SMP06230.1"/>
    </source>
</evidence>
<reference evidence="2 3" key="1">
    <citation type="submission" date="2017-05" db="EMBL/GenBank/DDBJ databases">
        <authorList>
            <person name="Varghese N."/>
            <person name="Submissions S."/>
        </authorList>
    </citation>
    <scope>NUCLEOTIDE SEQUENCE [LARGE SCALE GENOMIC DNA]</scope>
    <source>
        <strain evidence="2 3">DSM 15360</strain>
    </source>
</reference>
<dbReference type="RefSeq" id="WP_283411375.1">
    <property type="nucleotide sequence ID" value="NZ_FXUA01000001.1"/>
</dbReference>
<sequence length="170" mass="19742">MKTIFKELEKPFILVLLFALFITFNFLLNRYMPPNLALDLRFAYSAREAFNVLHSMGEGMRQQYLMVIWLLDTPYMVFYLLLLIGLNCKVWKQKCLVVLPVITVLLDLFENLSVSGLILKFPAESVTLGYMASFFSTTKWLFVGACLLYIMVGLIRNALHKMRPDLDLNR</sequence>
<evidence type="ECO:0000256" key="1">
    <source>
        <dbReference type="SAM" id="Phobius"/>
    </source>
</evidence>
<keyword evidence="1" id="KW-0812">Transmembrane</keyword>
<comment type="caution">
    <text evidence="2">The sequence shown here is derived from an EMBL/GenBank/DDBJ whole genome shotgun (WGS) entry which is preliminary data.</text>
</comment>
<protein>
    <submittedName>
        <fullName evidence="2">Uncharacterized protein</fullName>
    </submittedName>
</protein>
<feature type="transmembrane region" description="Helical" evidence="1">
    <location>
        <begin position="139"/>
        <end position="159"/>
    </location>
</feature>
<keyword evidence="1" id="KW-0472">Membrane</keyword>
<proteinExistence type="predicted"/>
<dbReference type="EMBL" id="FXUA01000001">
    <property type="protein sequence ID" value="SMP06230.1"/>
    <property type="molecule type" value="Genomic_DNA"/>
</dbReference>
<feature type="transmembrane region" description="Helical" evidence="1">
    <location>
        <begin position="64"/>
        <end position="84"/>
    </location>
</feature>
<feature type="transmembrane region" description="Helical" evidence="1">
    <location>
        <begin position="96"/>
        <end position="119"/>
    </location>
</feature>
<organism evidence="2 3">
    <name type="scientific">Algoriphagus winogradskyi</name>
    <dbReference type="NCBI Taxonomy" id="237017"/>
    <lineage>
        <taxon>Bacteria</taxon>
        <taxon>Pseudomonadati</taxon>
        <taxon>Bacteroidota</taxon>
        <taxon>Cytophagia</taxon>
        <taxon>Cytophagales</taxon>
        <taxon>Cyclobacteriaceae</taxon>
        <taxon>Algoriphagus</taxon>
    </lineage>
</organism>
<gene>
    <name evidence="2" type="ORF">SAMN06265367_101441</name>
</gene>
<accession>A0ABY1NCR0</accession>
<name>A0ABY1NCR0_9BACT</name>
<keyword evidence="3" id="KW-1185">Reference proteome</keyword>
<dbReference type="Proteomes" id="UP001157915">
    <property type="component" value="Unassembled WGS sequence"/>
</dbReference>
<feature type="transmembrane region" description="Helical" evidence="1">
    <location>
        <begin position="12"/>
        <end position="32"/>
    </location>
</feature>
<keyword evidence="1" id="KW-1133">Transmembrane helix</keyword>